<dbReference type="EMBL" id="VBOY01000014">
    <property type="protein sequence ID" value="TMQ68185.1"/>
    <property type="molecule type" value="Genomic_DNA"/>
</dbReference>
<dbReference type="GO" id="GO:0046872">
    <property type="term" value="F:metal ion binding"/>
    <property type="evidence" value="ECO:0007669"/>
    <property type="project" value="InterPro"/>
</dbReference>
<dbReference type="PANTHER" id="PTHR18866">
    <property type="entry name" value="CARBOXYLASE:PYRUVATE/ACETYL-COA/PROPIONYL-COA CARBOXYLASE"/>
    <property type="match status" value="1"/>
</dbReference>
<dbReference type="Proteomes" id="UP000316609">
    <property type="component" value="Unassembled WGS sequence"/>
</dbReference>
<proteinExistence type="predicted"/>
<dbReference type="FunFam" id="3.40.50.20:FF:000010">
    <property type="entry name" value="Propionyl-CoA carboxylase subunit alpha"/>
    <property type="match status" value="1"/>
</dbReference>
<dbReference type="Gene3D" id="3.30.470.20">
    <property type="entry name" value="ATP-grasp fold, B domain"/>
    <property type="match status" value="1"/>
</dbReference>
<dbReference type="GO" id="GO:0005524">
    <property type="term" value="F:ATP binding"/>
    <property type="evidence" value="ECO:0007669"/>
    <property type="project" value="UniProtKB-UniRule"/>
</dbReference>
<dbReference type="PANTHER" id="PTHR18866:SF33">
    <property type="entry name" value="METHYLCROTONOYL-COA CARBOXYLASE SUBUNIT ALPHA, MITOCHONDRIAL-RELATED"/>
    <property type="match status" value="1"/>
</dbReference>
<dbReference type="SUPFAM" id="SSF56059">
    <property type="entry name" value="Glutathione synthetase ATP-binding domain-like"/>
    <property type="match status" value="1"/>
</dbReference>
<feature type="domain" description="Biotin carboxylation" evidence="7">
    <location>
        <begin position="3"/>
        <end position="448"/>
    </location>
</feature>
<keyword evidence="3 5" id="KW-0067">ATP-binding</keyword>
<dbReference type="InterPro" id="IPR050856">
    <property type="entry name" value="Biotin_carboxylase_complex"/>
</dbReference>
<dbReference type="InterPro" id="IPR005481">
    <property type="entry name" value="BC-like_N"/>
</dbReference>
<dbReference type="InterPro" id="IPR005479">
    <property type="entry name" value="CPAse_ATP-bd"/>
</dbReference>
<dbReference type="SMART" id="SM00878">
    <property type="entry name" value="Biotin_carb_C"/>
    <property type="match status" value="1"/>
</dbReference>
<dbReference type="InterPro" id="IPR016185">
    <property type="entry name" value="PreATP-grasp_dom_sf"/>
</dbReference>
<gene>
    <name evidence="8" type="ORF">E6K78_02155</name>
</gene>
<dbReference type="InterPro" id="IPR005482">
    <property type="entry name" value="Biotin_COase_C"/>
</dbReference>
<comment type="caution">
    <text evidence="8">The sequence shown here is derived from an EMBL/GenBank/DDBJ whole genome shotgun (WGS) entry which is preliminary data.</text>
</comment>
<accession>A0A538TX27</accession>
<evidence type="ECO:0000259" key="6">
    <source>
        <dbReference type="PROSITE" id="PS50975"/>
    </source>
</evidence>
<evidence type="ECO:0000313" key="9">
    <source>
        <dbReference type="Proteomes" id="UP000316609"/>
    </source>
</evidence>
<keyword evidence="4" id="KW-0092">Biotin</keyword>
<dbReference type="FunFam" id="3.30.1490.20:FF:000003">
    <property type="entry name" value="acetyl-CoA carboxylase isoform X1"/>
    <property type="match status" value="1"/>
</dbReference>
<evidence type="ECO:0000256" key="4">
    <source>
        <dbReference type="ARBA" id="ARBA00023267"/>
    </source>
</evidence>
<keyword evidence="1" id="KW-0436">Ligase</keyword>
<dbReference type="AlphaFoldDB" id="A0A538TX27"/>
<dbReference type="PROSITE" id="PS00866">
    <property type="entry name" value="CPSASE_1"/>
    <property type="match status" value="1"/>
</dbReference>
<dbReference type="GO" id="GO:0016874">
    <property type="term" value="F:ligase activity"/>
    <property type="evidence" value="ECO:0007669"/>
    <property type="project" value="UniProtKB-KW"/>
</dbReference>
<dbReference type="PROSITE" id="PS50979">
    <property type="entry name" value="BC"/>
    <property type="match status" value="1"/>
</dbReference>
<evidence type="ECO:0000256" key="2">
    <source>
        <dbReference type="ARBA" id="ARBA00022741"/>
    </source>
</evidence>
<dbReference type="InterPro" id="IPR011764">
    <property type="entry name" value="Biotin_carboxylation_dom"/>
</dbReference>
<dbReference type="SUPFAM" id="SSF52440">
    <property type="entry name" value="PreATP-grasp domain"/>
    <property type="match status" value="1"/>
</dbReference>
<dbReference type="SUPFAM" id="SSF51246">
    <property type="entry name" value="Rudiment single hybrid motif"/>
    <property type="match status" value="1"/>
</dbReference>
<feature type="domain" description="ATP-grasp" evidence="6">
    <location>
        <begin position="122"/>
        <end position="319"/>
    </location>
</feature>
<evidence type="ECO:0000256" key="3">
    <source>
        <dbReference type="ARBA" id="ARBA00022840"/>
    </source>
</evidence>
<evidence type="ECO:0000256" key="5">
    <source>
        <dbReference type="PROSITE-ProRule" id="PRU00409"/>
    </source>
</evidence>
<protein>
    <submittedName>
        <fullName evidence="8">ATP-grasp domain-containing protein</fullName>
    </submittedName>
</protein>
<evidence type="ECO:0000256" key="1">
    <source>
        <dbReference type="ARBA" id="ARBA00022598"/>
    </source>
</evidence>
<dbReference type="PROSITE" id="PS00867">
    <property type="entry name" value="CPSASE_2"/>
    <property type="match status" value="1"/>
</dbReference>
<dbReference type="InterPro" id="IPR011054">
    <property type="entry name" value="Rudment_hybrid_motif"/>
</dbReference>
<keyword evidence="2 5" id="KW-0547">Nucleotide-binding</keyword>
<sequence>MARVRRVLIANRGEIAVRVIRTLRERGITSVAVFSEPDREALHVLLADEAYPIGPGPARESYLNPERVLETARRVKADAVHPGYGFFAENAAFAHTCAEAGLLFIGPPADVIARLGDKLAAREIARRAEVPLIPASPGPLAGVDEAGKAARAIGFPVMLKAAAGGGGKGMRIVSTEAELAAAWELARGEARAAFDDDRIYVERFIERPRHVEAQILADAKGHVAFLGERECSVQRRHQKLLEETPCPAFDPATRSAFADAACRIAKTAGYVGVGTVEFLLDADGHFYFLEVNTRLQVEHPVTEMVTGLDLVAEQIRVAEGDALWFGGDPPPPRGCAIEARILAEDPANHFLPSAGRIDRLRLPQGPGVRNDSGVTQGFQVPVFYDSLLSKLIVWGPDREIARRRLLRALDETVLEGVHHNLVFHRWLAAHPAFASARLSTRFLEEHFTAAALEPSPEAAEVALIAAALHARHERAAVALPAENRGRSPWRWAERGRGPGARR</sequence>
<dbReference type="Pfam" id="PF00289">
    <property type="entry name" value="Biotin_carb_N"/>
    <property type="match status" value="1"/>
</dbReference>
<dbReference type="InterPro" id="IPR011761">
    <property type="entry name" value="ATP-grasp"/>
</dbReference>
<reference evidence="8 9" key="1">
    <citation type="journal article" date="2019" name="Nat. Microbiol.">
        <title>Mediterranean grassland soil C-N compound turnover is dependent on rainfall and depth, and is mediated by genomically divergent microorganisms.</title>
        <authorList>
            <person name="Diamond S."/>
            <person name="Andeer P.F."/>
            <person name="Li Z."/>
            <person name="Crits-Christoph A."/>
            <person name="Burstein D."/>
            <person name="Anantharaman K."/>
            <person name="Lane K.R."/>
            <person name="Thomas B.C."/>
            <person name="Pan C."/>
            <person name="Northen T.R."/>
            <person name="Banfield J.F."/>
        </authorList>
    </citation>
    <scope>NUCLEOTIDE SEQUENCE [LARGE SCALE GENOMIC DNA]</scope>
    <source>
        <strain evidence="8">WS_8</strain>
    </source>
</reference>
<dbReference type="PROSITE" id="PS50975">
    <property type="entry name" value="ATP_GRASP"/>
    <property type="match status" value="1"/>
</dbReference>
<organism evidence="8 9">
    <name type="scientific">Eiseniibacteriota bacterium</name>
    <dbReference type="NCBI Taxonomy" id="2212470"/>
    <lineage>
        <taxon>Bacteria</taxon>
        <taxon>Candidatus Eiseniibacteriota</taxon>
    </lineage>
</organism>
<evidence type="ECO:0000313" key="8">
    <source>
        <dbReference type="EMBL" id="TMQ68185.1"/>
    </source>
</evidence>
<evidence type="ECO:0000259" key="7">
    <source>
        <dbReference type="PROSITE" id="PS50979"/>
    </source>
</evidence>
<dbReference type="Pfam" id="PF02785">
    <property type="entry name" value="Biotin_carb_C"/>
    <property type="match status" value="1"/>
</dbReference>
<name>A0A538TX27_UNCEI</name>
<dbReference type="Pfam" id="PF02786">
    <property type="entry name" value="CPSase_L_D2"/>
    <property type="match status" value="1"/>
</dbReference>